<proteinExistence type="predicted"/>
<dbReference type="EMBL" id="BGPR01078038">
    <property type="protein sequence ID" value="GBL68528.1"/>
    <property type="molecule type" value="Genomic_DNA"/>
</dbReference>
<name>A0A4Y1ZUB3_ARAVE</name>
<accession>A0A4Y1ZUB3</accession>
<sequence>MIAIVTSGTVRMRRNGYKEPSDLWFGSFIHSADMDAFHVPLTCYKCVKEVGSGGIAVRTLLPFQMFGERQWARMECPCADAAMPLFCVHETDKVGRRAFPPVLWLHTSRKLPLSALRVCVF</sequence>
<protein>
    <submittedName>
        <fullName evidence="1">Uncharacterized protein</fullName>
    </submittedName>
</protein>
<gene>
    <name evidence="1" type="ORF">AVEN_12877_1</name>
</gene>
<dbReference type="OrthoDB" id="3365801at2759"/>
<evidence type="ECO:0000313" key="2">
    <source>
        <dbReference type="Proteomes" id="UP000499080"/>
    </source>
</evidence>
<organism evidence="1 2">
    <name type="scientific">Araneus ventricosus</name>
    <name type="common">Orbweaver spider</name>
    <name type="synonym">Epeira ventricosa</name>
    <dbReference type="NCBI Taxonomy" id="182803"/>
    <lineage>
        <taxon>Eukaryota</taxon>
        <taxon>Metazoa</taxon>
        <taxon>Ecdysozoa</taxon>
        <taxon>Arthropoda</taxon>
        <taxon>Chelicerata</taxon>
        <taxon>Arachnida</taxon>
        <taxon>Araneae</taxon>
        <taxon>Araneomorphae</taxon>
        <taxon>Entelegynae</taxon>
        <taxon>Araneoidea</taxon>
        <taxon>Araneidae</taxon>
        <taxon>Araneus</taxon>
    </lineage>
</organism>
<dbReference type="AlphaFoldDB" id="A0A4Y1ZUB3"/>
<comment type="caution">
    <text evidence="1">The sequence shown here is derived from an EMBL/GenBank/DDBJ whole genome shotgun (WGS) entry which is preliminary data.</text>
</comment>
<reference evidence="1 2" key="1">
    <citation type="journal article" date="2019" name="Sci. Rep.">
        <title>Orb-weaving spider Araneus ventricosus genome elucidates the spidroin gene catalogue.</title>
        <authorList>
            <person name="Kono N."/>
            <person name="Nakamura H."/>
            <person name="Ohtoshi R."/>
            <person name="Moran D.A.P."/>
            <person name="Shinohara A."/>
            <person name="Yoshida Y."/>
            <person name="Fujiwara M."/>
            <person name="Mori M."/>
            <person name="Tomita M."/>
            <person name="Arakawa K."/>
        </authorList>
    </citation>
    <scope>NUCLEOTIDE SEQUENCE [LARGE SCALE GENOMIC DNA]</scope>
</reference>
<keyword evidence="2" id="KW-1185">Reference proteome</keyword>
<dbReference type="Proteomes" id="UP000499080">
    <property type="component" value="Unassembled WGS sequence"/>
</dbReference>
<evidence type="ECO:0000313" key="1">
    <source>
        <dbReference type="EMBL" id="GBL68528.1"/>
    </source>
</evidence>